<evidence type="ECO:0008006" key="3">
    <source>
        <dbReference type="Google" id="ProtNLM"/>
    </source>
</evidence>
<sequence>MVLRWLLNSMSKSIRDNVMYSKTSKELWTELMERYGQVNALELYQLKKDLGNNSQDNFSLLDYYSQLKRNWESIDTVDPIPECSCGTLKVCTCQMMKRLLDRETHSKLIQLLMGLNSSYDSVRTHILSMDPLPPDNKALGLLQKIETHKQLSESHSDAAVEASAYVSVRNSSKRSAVSEPSWPSN</sequence>
<comment type="caution">
    <text evidence="1">The sequence shown here is derived from an EMBL/GenBank/DDBJ whole genome shotgun (WGS) entry which is preliminary data.</text>
</comment>
<gene>
    <name evidence="1" type="ORF">RND81_04G055800</name>
</gene>
<evidence type="ECO:0000313" key="1">
    <source>
        <dbReference type="EMBL" id="KAK9733266.1"/>
    </source>
</evidence>
<dbReference type="EMBL" id="JBDFQZ010000004">
    <property type="protein sequence ID" value="KAK9733266.1"/>
    <property type="molecule type" value="Genomic_DNA"/>
</dbReference>
<dbReference type="Proteomes" id="UP001443914">
    <property type="component" value="Unassembled WGS sequence"/>
</dbReference>
<evidence type="ECO:0000313" key="2">
    <source>
        <dbReference type="Proteomes" id="UP001443914"/>
    </source>
</evidence>
<accession>A0AAW1LL81</accession>
<proteinExistence type="predicted"/>
<name>A0AAW1LL81_SAPOF</name>
<dbReference type="PANTHER" id="PTHR37610">
    <property type="entry name" value="CCHC-TYPE DOMAIN-CONTAINING PROTEIN"/>
    <property type="match status" value="1"/>
</dbReference>
<keyword evidence="2" id="KW-1185">Reference proteome</keyword>
<organism evidence="1 2">
    <name type="scientific">Saponaria officinalis</name>
    <name type="common">Common soapwort</name>
    <name type="synonym">Lychnis saponaria</name>
    <dbReference type="NCBI Taxonomy" id="3572"/>
    <lineage>
        <taxon>Eukaryota</taxon>
        <taxon>Viridiplantae</taxon>
        <taxon>Streptophyta</taxon>
        <taxon>Embryophyta</taxon>
        <taxon>Tracheophyta</taxon>
        <taxon>Spermatophyta</taxon>
        <taxon>Magnoliopsida</taxon>
        <taxon>eudicotyledons</taxon>
        <taxon>Gunneridae</taxon>
        <taxon>Pentapetalae</taxon>
        <taxon>Caryophyllales</taxon>
        <taxon>Caryophyllaceae</taxon>
        <taxon>Caryophylleae</taxon>
        <taxon>Saponaria</taxon>
    </lineage>
</organism>
<dbReference type="AlphaFoldDB" id="A0AAW1LL81"/>
<protein>
    <recommendedName>
        <fullName evidence="3">UBN2 domain-containing protein</fullName>
    </recommendedName>
</protein>
<reference evidence="1" key="1">
    <citation type="submission" date="2024-03" db="EMBL/GenBank/DDBJ databases">
        <title>WGS assembly of Saponaria officinalis var. Norfolk2.</title>
        <authorList>
            <person name="Jenkins J."/>
            <person name="Shu S."/>
            <person name="Grimwood J."/>
            <person name="Barry K."/>
            <person name="Goodstein D."/>
            <person name="Schmutz J."/>
            <person name="Leebens-Mack J."/>
            <person name="Osbourn A."/>
        </authorList>
    </citation>
    <scope>NUCLEOTIDE SEQUENCE [LARGE SCALE GENOMIC DNA]</scope>
    <source>
        <strain evidence="1">JIC</strain>
    </source>
</reference>
<dbReference type="PANTHER" id="PTHR37610:SF40">
    <property type="entry name" value="OS01G0909600 PROTEIN"/>
    <property type="match status" value="1"/>
</dbReference>